<dbReference type="Proteomes" id="UP001320898">
    <property type="component" value="Unassembled WGS sequence"/>
</dbReference>
<feature type="transmembrane region" description="Helical" evidence="1">
    <location>
        <begin position="6"/>
        <end position="28"/>
    </location>
</feature>
<keyword evidence="1" id="KW-0812">Transmembrane</keyword>
<gene>
    <name evidence="2" type="ORF">MUB46_10900</name>
</gene>
<evidence type="ECO:0000313" key="2">
    <source>
        <dbReference type="EMBL" id="MCT8972364.1"/>
    </source>
</evidence>
<dbReference type="InterPro" id="IPR013879">
    <property type="entry name" value="DUF1761"/>
</dbReference>
<dbReference type="RefSeq" id="WP_261615926.1">
    <property type="nucleotide sequence ID" value="NZ_JALIDZ010000004.1"/>
</dbReference>
<accession>A0AAW5R186</accession>
<evidence type="ECO:0000256" key="1">
    <source>
        <dbReference type="SAM" id="Phobius"/>
    </source>
</evidence>
<feature type="transmembrane region" description="Helical" evidence="1">
    <location>
        <begin position="114"/>
        <end position="132"/>
    </location>
</feature>
<dbReference type="EMBL" id="JALIDZ010000004">
    <property type="protein sequence ID" value="MCT8972364.1"/>
    <property type="molecule type" value="Genomic_DNA"/>
</dbReference>
<keyword evidence="1" id="KW-0472">Membrane</keyword>
<feature type="transmembrane region" description="Helical" evidence="1">
    <location>
        <begin position="81"/>
        <end position="102"/>
    </location>
</feature>
<feature type="transmembrane region" description="Helical" evidence="1">
    <location>
        <begin position="49"/>
        <end position="69"/>
    </location>
</feature>
<name>A0AAW5R186_9HYPH</name>
<sequence length="133" mass="13817">MVFDGINYLAVVIAAVVGFVASALWYKAFGNAWLMAQGRAPGDTTPKPGPFVVAGVAQLLMAFMLAGVLGHLGQINLQNGIIGAAFLWLGFVATTIAVNDSFQGSKVTLTLIDAGHWLVVLVLMGAIIGLFGV</sequence>
<dbReference type="Pfam" id="PF08570">
    <property type="entry name" value="DUF1761"/>
    <property type="match status" value="1"/>
</dbReference>
<proteinExistence type="predicted"/>
<keyword evidence="3" id="KW-1185">Reference proteome</keyword>
<evidence type="ECO:0000313" key="3">
    <source>
        <dbReference type="Proteomes" id="UP001320898"/>
    </source>
</evidence>
<comment type="caution">
    <text evidence="2">The sequence shown here is derived from an EMBL/GenBank/DDBJ whole genome shotgun (WGS) entry which is preliminary data.</text>
</comment>
<reference evidence="2 3" key="1">
    <citation type="submission" date="2022-04" db="EMBL/GenBank/DDBJ databases">
        <authorList>
            <person name="Ye Y.-Q."/>
            <person name="Du Z.-J."/>
        </authorList>
    </citation>
    <scope>NUCLEOTIDE SEQUENCE [LARGE SCALE GENOMIC DNA]</scope>
    <source>
        <strain evidence="2 3">A6E488</strain>
    </source>
</reference>
<protein>
    <submittedName>
        <fullName evidence="2">DUF1761 domain-containing protein</fullName>
    </submittedName>
</protein>
<organism evidence="2 3">
    <name type="scientific">Microbaculum marinisediminis</name>
    <dbReference type="NCBI Taxonomy" id="2931392"/>
    <lineage>
        <taxon>Bacteria</taxon>
        <taxon>Pseudomonadati</taxon>
        <taxon>Pseudomonadota</taxon>
        <taxon>Alphaproteobacteria</taxon>
        <taxon>Hyphomicrobiales</taxon>
        <taxon>Tepidamorphaceae</taxon>
        <taxon>Microbaculum</taxon>
    </lineage>
</organism>
<keyword evidence="1" id="KW-1133">Transmembrane helix</keyword>
<dbReference type="AlphaFoldDB" id="A0AAW5R186"/>